<organism evidence="7 8">
    <name type="scientific">Marinobacterium aestuariivivens</name>
    <dbReference type="NCBI Taxonomy" id="1698799"/>
    <lineage>
        <taxon>Bacteria</taxon>
        <taxon>Pseudomonadati</taxon>
        <taxon>Pseudomonadota</taxon>
        <taxon>Gammaproteobacteria</taxon>
        <taxon>Oceanospirillales</taxon>
        <taxon>Oceanospirillaceae</taxon>
        <taxon>Marinobacterium</taxon>
    </lineage>
</organism>
<dbReference type="InterPro" id="IPR006189">
    <property type="entry name" value="CHASE_dom"/>
</dbReference>
<proteinExistence type="predicted"/>
<dbReference type="PROSITE" id="PS50839">
    <property type="entry name" value="CHASE"/>
    <property type="match status" value="1"/>
</dbReference>
<evidence type="ECO:0000256" key="3">
    <source>
        <dbReference type="ARBA" id="ARBA00022989"/>
    </source>
</evidence>
<keyword evidence="4 5" id="KW-0472">Membrane</keyword>
<reference evidence="8" key="1">
    <citation type="journal article" date="2019" name="Int. J. Syst. Evol. Microbiol.">
        <title>The Global Catalogue of Microorganisms (GCM) 10K type strain sequencing project: providing services to taxonomists for standard genome sequencing and annotation.</title>
        <authorList>
            <consortium name="The Broad Institute Genomics Platform"/>
            <consortium name="The Broad Institute Genome Sequencing Center for Infectious Disease"/>
            <person name="Wu L."/>
            <person name="Ma J."/>
        </authorList>
    </citation>
    <scope>NUCLEOTIDE SEQUENCE [LARGE SCALE GENOMIC DNA]</scope>
    <source>
        <strain evidence="8">NBRC 111756</strain>
    </source>
</reference>
<dbReference type="RefSeq" id="WP_379908981.1">
    <property type="nucleotide sequence ID" value="NZ_JBHSWE010000001.1"/>
</dbReference>
<evidence type="ECO:0000256" key="1">
    <source>
        <dbReference type="ARBA" id="ARBA00004370"/>
    </source>
</evidence>
<evidence type="ECO:0000313" key="7">
    <source>
        <dbReference type="EMBL" id="MFC6670477.1"/>
    </source>
</evidence>
<accession>A0ABW1ZZ42</accession>
<protein>
    <submittedName>
        <fullName evidence="7">CHASE domain-containing protein</fullName>
    </submittedName>
</protein>
<keyword evidence="8" id="KW-1185">Reference proteome</keyword>
<feature type="transmembrane region" description="Helical" evidence="5">
    <location>
        <begin position="302"/>
        <end position="324"/>
    </location>
</feature>
<feature type="domain" description="CHASE" evidence="6">
    <location>
        <begin position="75"/>
        <end position="168"/>
    </location>
</feature>
<keyword evidence="2 5" id="KW-0812">Transmembrane</keyword>
<dbReference type="EMBL" id="JBHSWE010000001">
    <property type="protein sequence ID" value="MFC6670477.1"/>
    <property type="molecule type" value="Genomic_DNA"/>
</dbReference>
<evidence type="ECO:0000256" key="2">
    <source>
        <dbReference type="ARBA" id="ARBA00022692"/>
    </source>
</evidence>
<dbReference type="Proteomes" id="UP001596422">
    <property type="component" value="Unassembled WGS sequence"/>
</dbReference>
<comment type="caution">
    <text evidence="7">The sequence shown here is derived from an EMBL/GenBank/DDBJ whole genome shotgun (WGS) entry which is preliminary data.</text>
</comment>
<keyword evidence="3 5" id="KW-1133">Transmembrane helix</keyword>
<gene>
    <name evidence="7" type="ORF">ACFQDL_10560</name>
</gene>
<sequence length="401" mass="44473">MERSPVDLMPRAHLISNLVVWVFAVLLFIGSALSLEYRRLETRFETLAGDLTHQVDSQLRSRQMALESFAHYLSTQSELDLARARAFANLIHQHHSDLYMLAIASRVPAVEREGFEAKMRAGESRGFDIHPLRPADAGAQPDDYYPVVLLEPELPEARALLGMDLAQETSVLSGLISGAVRPDGISRPIILGNSRGYLLYHAVTPLDDEDAVAGQGYSRYALLVIRADALLPGWAQDLPGLDVQLIHPDGDLGERGLLARLQPDLSRSLPIRPFRYSHSYTGLMQPLRLELSYQPPWQALDIWLLAGLLGGGVLLMLQGGWVVLRILRARFRLLEQQKSLYDKAHFDHLTGLPNTNLLLDRLEQAIRSAQRTSSRVAVFSSISTISSRSTIAGAMMSAISC</sequence>
<dbReference type="Gene3D" id="3.30.450.350">
    <property type="entry name" value="CHASE domain"/>
    <property type="match status" value="1"/>
</dbReference>
<evidence type="ECO:0000313" key="8">
    <source>
        <dbReference type="Proteomes" id="UP001596422"/>
    </source>
</evidence>
<dbReference type="SMART" id="SM01079">
    <property type="entry name" value="CHASE"/>
    <property type="match status" value="1"/>
</dbReference>
<dbReference type="Gene3D" id="3.30.70.270">
    <property type="match status" value="1"/>
</dbReference>
<evidence type="ECO:0000256" key="4">
    <source>
        <dbReference type="ARBA" id="ARBA00023136"/>
    </source>
</evidence>
<evidence type="ECO:0000259" key="6">
    <source>
        <dbReference type="PROSITE" id="PS50839"/>
    </source>
</evidence>
<dbReference type="InterPro" id="IPR042240">
    <property type="entry name" value="CHASE_sf"/>
</dbReference>
<dbReference type="InterPro" id="IPR043128">
    <property type="entry name" value="Rev_trsase/Diguanyl_cyclase"/>
</dbReference>
<comment type="subcellular location">
    <subcellularLocation>
        <location evidence="1">Membrane</location>
    </subcellularLocation>
</comment>
<evidence type="ECO:0000256" key="5">
    <source>
        <dbReference type="SAM" id="Phobius"/>
    </source>
</evidence>
<name>A0ABW1ZZ42_9GAMM</name>
<dbReference type="Pfam" id="PF03924">
    <property type="entry name" value="CHASE"/>
    <property type="match status" value="1"/>
</dbReference>